<dbReference type="EMBL" id="JH767583">
    <property type="protein sequence ID" value="EON66927.1"/>
    <property type="molecule type" value="Genomic_DNA"/>
</dbReference>
<dbReference type="STRING" id="1168221.R7YYE2"/>
<dbReference type="AlphaFoldDB" id="R7YYE2"/>
<reference evidence="2" key="1">
    <citation type="submission" date="2012-06" db="EMBL/GenBank/DDBJ databases">
        <title>The genome sequence of Coniosporium apollinis CBS 100218.</title>
        <authorList>
            <consortium name="The Broad Institute Genome Sequencing Platform"/>
            <person name="Cuomo C."/>
            <person name="Gorbushina A."/>
            <person name="Noack S."/>
            <person name="Walker B."/>
            <person name="Young S.K."/>
            <person name="Zeng Q."/>
            <person name="Gargeya S."/>
            <person name="Fitzgerald M."/>
            <person name="Haas B."/>
            <person name="Abouelleil A."/>
            <person name="Alvarado L."/>
            <person name="Arachchi H.M."/>
            <person name="Berlin A.M."/>
            <person name="Chapman S.B."/>
            <person name="Goldberg J."/>
            <person name="Griggs A."/>
            <person name="Gujja S."/>
            <person name="Hansen M."/>
            <person name="Howarth C."/>
            <person name="Imamovic A."/>
            <person name="Larimer J."/>
            <person name="McCowan C."/>
            <person name="Montmayeur A."/>
            <person name="Murphy C."/>
            <person name="Neiman D."/>
            <person name="Pearson M."/>
            <person name="Priest M."/>
            <person name="Roberts A."/>
            <person name="Saif S."/>
            <person name="Shea T."/>
            <person name="Sisk P."/>
            <person name="Sykes S."/>
            <person name="Wortman J."/>
            <person name="Nusbaum C."/>
            <person name="Birren B."/>
        </authorList>
    </citation>
    <scope>NUCLEOTIDE SEQUENCE [LARGE SCALE GENOMIC DNA]</scope>
    <source>
        <strain evidence="2">CBS 100218</strain>
    </source>
</reference>
<evidence type="ECO:0000313" key="1">
    <source>
        <dbReference type="EMBL" id="EON66927.1"/>
    </source>
</evidence>
<dbReference type="RefSeq" id="XP_007782244.1">
    <property type="nucleotide sequence ID" value="XM_007784054.1"/>
</dbReference>
<accession>R7YYE2</accession>
<dbReference type="HOGENOM" id="CLU_1777331_0_0_1"/>
<gene>
    <name evidence="1" type="ORF">W97_06331</name>
</gene>
<dbReference type="GeneID" id="19903642"/>
<keyword evidence="2" id="KW-1185">Reference proteome</keyword>
<dbReference type="InterPro" id="IPR027417">
    <property type="entry name" value="P-loop_NTPase"/>
</dbReference>
<protein>
    <submittedName>
        <fullName evidence="1">Uncharacterized protein</fullName>
    </submittedName>
</protein>
<evidence type="ECO:0000313" key="2">
    <source>
        <dbReference type="Proteomes" id="UP000016924"/>
    </source>
</evidence>
<dbReference type="Proteomes" id="UP000016924">
    <property type="component" value="Unassembled WGS sequence"/>
</dbReference>
<proteinExistence type="predicted"/>
<sequence length="146" mass="16222">MVYHLKGIELKEGNAHADTAGIEAYALLYEIKAIKEDDESGTLAAAEFQEISKEEIKTYREQEKWMDNPDLQPSDLEAACAKLRIPNPAVPRMPGMTMLTLKFWQPTAAAALVEFEKGPLRGGVLADEVGIGKTLTNLSVIREREY</sequence>
<organism evidence="1 2">
    <name type="scientific">Coniosporium apollinis (strain CBS 100218)</name>
    <name type="common">Rock-inhabiting black yeast</name>
    <dbReference type="NCBI Taxonomy" id="1168221"/>
    <lineage>
        <taxon>Eukaryota</taxon>
        <taxon>Fungi</taxon>
        <taxon>Dikarya</taxon>
        <taxon>Ascomycota</taxon>
        <taxon>Pezizomycotina</taxon>
        <taxon>Dothideomycetes</taxon>
        <taxon>Dothideomycetes incertae sedis</taxon>
        <taxon>Coniosporium</taxon>
    </lineage>
</organism>
<dbReference type="SUPFAM" id="SSF52540">
    <property type="entry name" value="P-loop containing nucleoside triphosphate hydrolases"/>
    <property type="match status" value="1"/>
</dbReference>
<name>R7YYE2_CONA1</name>
<dbReference type="OrthoDB" id="4500730at2759"/>